<keyword evidence="1" id="KW-0472">Membrane</keyword>
<protein>
    <submittedName>
        <fullName evidence="2">Uncharacterized protein</fullName>
    </submittedName>
</protein>
<feature type="transmembrane region" description="Helical" evidence="1">
    <location>
        <begin position="158"/>
        <end position="182"/>
    </location>
</feature>
<dbReference type="AlphaFoldDB" id="I0BNT1"/>
<feature type="transmembrane region" description="Helical" evidence="1">
    <location>
        <begin position="12"/>
        <end position="29"/>
    </location>
</feature>
<dbReference type="EMBL" id="CP003422">
    <property type="protein sequence ID" value="AFH64028.1"/>
    <property type="molecule type" value="Genomic_DNA"/>
</dbReference>
<dbReference type="HOGENOM" id="CLU_065106_0_0_9"/>
<evidence type="ECO:0000313" key="3">
    <source>
        <dbReference type="Proteomes" id="UP000007392"/>
    </source>
</evidence>
<gene>
    <name evidence="2" type="ORF">B2K_25640</name>
</gene>
<feature type="transmembrane region" description="Helical" evidence="1">
    <location>
        <begin position="53"/>
        <end position="71"/>
    </location>
</feature>
<feature type="transmembrane region" description="Helical" evidence="1">
    <location>
        <begin position="128"/>
        <end position="146"/>
    </location>
</feature>
<feature type="transmembrane region" description="Helical" evidence="1">
    <location>
        <begin position="242"/>
        <end position="260"/>
    </location>
</feature>
<feature type="transmembrane region" description="Helical" evidence="1">
    <location>
        <begin position="214"/>
        <end position="235"/>
    </location>
</feature>
<dbReference type="PATRIC" id="fig|997761.3.peg.5098"/>
<dbReference type="RefSeq" id="WP_014652050.1">
    <property type="nucleotide sequence ID" value="NC_017672.3"/>
</dbReference>
<evidence type="ECO:0000256" key="1">
    <source>
        <dbReference type="SAM" id="Phobius"/>
    </source>
</evidence>
<evidence type="ECO:0000313" key="2">
    <source>
        <dbReference type="EMBL" id="AFH64028.1"/>
    </source>
</evidence>
<keyword evidence="1" id="KW-0812">Transmembrane</keyword>
<accession>I0BNT1</accession>
<sequence length="353" mass="37454">MQEKIRRAGTGSQVLTLVFGMWLTAGMFLERWESSRAAAGEADRLAGGGGAELLLYSGLSASILWLGWFMVRGKLLHGSWKSGLPDGYGAGLAGAGLFLLGSLGGLLWQLAGELQPGGIEEHYSPTRLLQTAGAVLLVTSPFRAVWRLPGRVPRRGELWPGLLSLALGTSIAALALSSHWMLNSGSASRSGLERLGSELEPLATGLRESLYGTVIEHGLAGVLLTSALLTVSLVWSVNRWKLPFGSLFILFTVPVLFMCIPGQSAYMAPAGIVTGLAADLLYGFLGASHRNNWKKHVLAALVPLLLTGAFLVLEHLRDGLGWPPALWSGAMVLSALQGIVLSHLVAMNKEDSA</sequence>
<feature type="transmembrane region" description="Helical" evidence="1">
    <location>
        <begin position="266"/>
        <end position="285"/>
    </location>
</feature>
<dbReference type="Proteomes" id="UP000007392">
    <property type="component" value="Chromosome"/>
</dbReference>
<organism evidence="2 3">
    <name type="scientific">Paenibacillus mucilaginosus K02</name>
    <dbReference type="NCBI Taxonomy" id="997761"/>
    <lineage>
        <taxon>Bacteria</taxon>
        <taxon>Bacillati</taxon>
        <taxon>Bacillota</taxon>
        <taxon>Bacilli</taxon>
        <taxon>Bacillales</taxon>
        <taxon>Paenibacillaceae</taxon>
        <taxon>Paenibacillus</taxon>
    </lineage>
</organism>
<reference evidence="2 3" key="1">
    <citation type="submission" date="2013-06" db="EMBL/GenBank/DDBJ databases">
        <title>Complete genome sequence of Paenibacillus mucilaginosus K02.</title>
        <authorList>
            <person name="Xiao B."/>
            <person name="Sun L."/>
            <person name="Xiao L."/>
            <person name="Lian B."/>
        </authorList>
    </citation>
    <scope>NUCLEOTIDE SEQUENCE [LARGE SCALE GENOMIC DNA]</scope>
    <source>
        <strain evidence="2 3">K02</strain>
    </source>
</reference>
<keyword evidence="1" id="KW-1133">Transmembrane helix</keyword>
<name>I0BNT1_9BACL</name>
<feature type="transmembrane region" description="Helical" evidence="1">
    <location>
        <begin position="87"/>
        <end position="108"/>
    </location>
</feature>
<feature type="transmembrane region" description="Helical" evidence="1">
    <location>
        <begin position="325"/>
        <end position="346"/>
    </location>
</feature>
<dbReference type="KEGG" id="pmw:B2K_25640"/>
<feature type="transmembrane region" description="Helical" evidence="1">
    <location>
        <begin position="297"/>
        <end position="313"/>
    </location>
</feature>
<dbReference type="OrthoDB" id="5241899at2"/>
<proteinExistence type="predicted"/>